<evidence type="ECO:0000256" key="2">
    <source>
        <dbReference type="ARBA" id="ARBA00022643"/>
    </source>
</evidence>
<dbReference type="RefSeq" id="WP_132090762.1">
    <property type="nucleotide sequence ID" value="NZ_JANKAQ010000007.1"/>
</dbReference>
<name>A0A4R2LCE1_9FIRM</name>
<proteinExistence type="predicted"/>
<dbReference type="InterPro" id="IPR029039">
    <property type="entry name" value="Flavoprotein-like_sf"/>
</dbReference>
<feature type="domain" description="NADPH-dependent FMN reductase-like" evidence="3">
    <location>
        <begin position="1"/>
        <end position="152"/>
    </location>
</feature>
<dbReference type="InterPro" id="IPR051796">
    <property type="entry name" value="ISF_SsuE-like"/>
</dbReference>
<keyword evidence="2" id="KW-0288">FMN</keyword>
<dbReference type="SUPFAM" id="SSF52218">
    <property type="entry name" value="Flavoproteins"/>
    <property type="match status" value="1"/>
</dbReference>
<dbReference type="EMBL" id="SLXA01000005">
    <property type="protein sequence ID" value="TCO84760.1"/>
    <property type="molecule type" value="Genomic_DNA"/>
</dbReference>
<comment type="caution">
    <text evidence="4">The sequence shown here is derived from an EMBL/GenBank/DDBJ whole genome shotgun (WGS) entry which is preliminary data.</text>
</comment>
<reference evidence="4 5" key="1">
    <citation type="submission" date="2019-03" db="EMBL/GenBank/DDBJ databases">
        <title>Genomic Encyclopedia of Type Strains, Phase IV (KMG-IV): sequencing the most valuable type-strain genomes for metagenomic binning, comparative biology and taxonomic classification.</title>
        <authorList>
            <person name="Goeker M."/>
        </authorList>
    </citation>
    <scope>NUCLEOTIDE SEQUENCE [LARGE SCALE GENOMIC DNA]</scope>
    <source>
        <strain evidence="4 5">DSM 28559</strain>
    </source>
</reference>
<dbReference type="OrthoDB" id="9790975at2"/>
<dbReference type="GO" id="GO:0016491">
    <property type="term" value="F:oxidoreductase activity"/>
    <property type="evidence" value="ECO:0007669"/>
    <property type="project" value="InterPro"/>
</dbReference>
<dbReference type="PANTHER" id="PTHR43278">
    <property type="entry name" value="NAD(P)H-DEPENDENT FMN-CONTAINING OXIDOREDUCTASE YWQN-RELATED"/>
    <property type="match status" value="1"/>
</dbReference>
<organism evidence="4 5">
    <name type="scientific">Frisingicoccus caecimuris</name>
    <dbReference type="NCBI Taxonomy" id="1796636"/>
    <lineage>
        <taxon>Bacteria</taxon>
        <taxon>Bacillati</taxon>
        <taxon>Bacillota</taxon>
        <taxon>Clostridia</taxon>
        <taxon>Lachnospirales</taxon>
        <taxon>Lachnospiraceae</taxon>
        <taxon>Frisingicoccus</taxon>
    </lineage>
</organism>
<sequence length="206" mass="22182">MKVLLINGSPHEHGCTNRALEEVAASLKTNGVDSEIFWIGKGAIHGCIACGQCGGNSNHCVFDDTVNEALVKMQQSDGLIVGSPVYYASLNGALSAFLDRMFCAGACFHHKPAAAVTSARRAGTTATLDIIQKYFTISQMPVVSSQYWNMVHGSCPEDVEKDLEGLQTMRTLGKNMAWMLNCIEAGKRAGIGIPEIEAKIKTNFIL</sequence>
<dbReference type="InterPro" id="IPR005025">
    <property type="entry name" value="FMN_Rdtase-like_dom"/>
</dbReference>
<keyword evidence="5" id="KW-1185">Reference proteome</keyword>
<evidence type="ECO:0000313" key="4">
    <source>
        <dbReference type="EMBL" id="TCO84760.1"/>
    </source>
</evidence>
<accession>A0A4R2LCE1</accession>
<evidence type="ECO:0000313" key="5">
    <source>
        <dbReference type="Proteomes" id="UP000295711"/>
    </source>
</evidence>
<dbReference type="Pfam" id="PF03358">
    <property type="entry name" value="FMN_red"/>
    <property type="match status" value="1"/>
</dbReference>
<dbReference type="PANTHER" id="PTHR43278:SF4">
    <property type="entry name" value="NAD(P)H-DEPENDENT FMN-CONTAINING OXIDOREDUCTASE YWQN-RELATED"/>
    <property type="match status" value="1"/>
</dbReference>
<dbReference type="Proteomes" id="UP000295711">
    <property type="component" value="Unassembled WGS sequence"/>
</dbReference>
<evidence type="ECO:0000256" key="1">
    <source>
        <dbReference type="ARBA" id="ARBA00022630"/>
    </source>
</evidence>
<dbReference type="Gene3D" id="3.40.50.360">
    <property type="match status" value="1"/>
</dbReference>
<protein>
    <submittedName>
        <fullName evidence="4">Multimeric flavodoxin WrbA</fullName>
    </submittedName>
</protein>
<dbReference type="AlphaFoldDB" id="A0A4R2LCE1"/>
<keyword evidence="1" id="KW-0285">Flavoprotein</keyword>
<gene>
    <name evidence="4" type="ORF">EV212_10521</name>
</gene>
<evidence type="ECO:0000259" key="3">
    <source>
        <dbReference type="Pfam" id="PF03358"/>
    </source>
</evidence>